<protein>
    <submittedName>
        <fullName evidence="2">Uncharacterized protein</fullName>
    </submittedName>
</protein>
<evidence type="ECO:0000313" key="3">
    <source>
        <dbReference type="Proteomes" id="UP001375240"/>
    </source>
</evidence>
<feature type="compositionally biased region" description="Basic residues" evidence="1">
    <location>
        <begin position="44"/>
        <end position="55"/>
    </location>
</feature>
<proteinExistence type="predicted"/>
<gene>
    <name evidence="2" type="ORF">TWF696_001285</name>
</gene>
<evidence type="ECO:0000313" key="2">
    <source>
        <dbReference type="EMBL" id="KAK6337805.1"/>
    </source>
</evidence>
<keyword evidence="3" id="KW-1185">Reference proteome</keyword>
<name>A0AAV9U880_9PEZI</name>
<sequence>MSESTQAHIDIQEPPTTMDIDETKTSELESAMDVDDAKAGDTKSKKRKRDIPPKKHCPICQHDALASREDRLETYASHLDI</sequence>
<reference evidence="2 3" key="1">
    <citation type="submission" date="2019-10" db="EMBL/GenBank/DDBJ databases">
        <authorList>
            <person name="Palmer J.M."/>
        </authorList>
    </citation>
    <scope>NUCLEOTIDE SEQUENCE [LARGE SCALE GENOMIC DNA]</scope>
    <source>
        <strain evidence="2 3">TWF696</strain>
    </source>
</reference>
<evidence type="ECO:0000256" key="1">
    <source>
        <dbReference type="SAM" id="MobiDB-lite"/>
    </source>
</evidence>
<comment type="caution">
    <text evidence="2">The sequence shown here is derived from an EMBL/GenBank/DDBJ whole genome shotgun (WGS) entry which is preliminary data.</text>
</comment>
<feature type="region of interest" description="Disordered" evidence="1">
    <location>
        <begin position="1"/>
        <end position="55"/>
    </location>
</feature>
<accession>A0AAV9U880</accession>
<dbReference type="EMBL" id="JAVHNQ010000010">
    <property type="protein sequence ID" value="KAK6337805.1"/>
    <property type="molecule type" value="Genomic_DNA"/>
</dbReference>
<dbReference type="AlphaFoldDB" id="A0AAV9U880"/>
<organism evidence="2 3">
    <name type="scientific">Orbilia brochopaga</name>
    <dbReference type="NCBI Taxonomy" id="3140254"/>
    <lineage>
        <taxon>Eukaryota</taxon>
        <taxon>Fungi</taxon>
        <taxon>Dikarya</taxon>
        <taxon>Ascomycota</taxon>
        <taxon>Pezizomycotina</taxon>
        <taxon>Orbiliomycetes</taxon>
        <taxon>Orbiliales</taxon>
        <taxon>Orbiliaceae</taxon>
        <taxon>Orbilia</taxon>
    </lineage>
</organism>
<dbReference type="Proteomes" id="UP001375240">
    <property type="component" value="Unassembled WGS sequence"/>
</dbReference>